<dbReference type="SUPFAM" id="SSF56601">
    <property type="entry name" value="beta-lactamase/transpeptidase-like"/>
    <property type="match status" value="1"/>
</dbReference>
<feature type="compositionally biased region" description="Low complexity" evidence="1">
    <location>
        <begin position="295"/>
        <end position="313"/>
    </location>
</feature>
<dbReference type="RefSeq" id="WP_139922002.1">
    <property type="nucleotide sequence ID" value="NZ_JAAAPK010000001.1"/>
</dbReference>
<comment type="caution">
    <text evidence="2">The sequence shown here is derived from an EMBL/GenBank/DDBJ whole genome shotgun (WGS) entry which is preliminary data.</text>
</comment>
<feature type="region of interest" description="Disordered" evidence="1">
    <location>
        <begin position="282"/>
        <end position="313"/>
    </location>
</feature>
<evidence type="ECO:0000313" key="2">
    <source>
        <dbReference type="EMBL" id="NBC38578.1"/>
    </source>
</evidence>
<keyword evidence="3" id="KW-1185">Reference proteome</keyword>
<gene>
    <name evidence="2" type="ORF">GTZ93_01950</name>
</gene>
<dbReference type="AlphaFoldDB" id="A0A7X5BR20"/>
<organism evidence="2 3">
    <name type="scientific">Corallococcus exiguus</name>
    <dbReference type="NCBI Taxonomy" id="83462"/>
    <lineage>
        <taxon>Bacteria</taxon>
        <taxon>Pseudomonadati</taxon>
        <taxon>Myxococcota</taxon>
        <taxon>Myxococcia</taxon>
        <taxon>Myxococcales</taxon>
        <taxon>Cystobacterineae</taxon>
        <taxon>Myxococcaceae</taxon>
        <taxon>Corallococcus</taxon>
    </lineage>
</organism>
<dbReference type="EMBL" id="JAAAPK010000001">
    <property type="protein sequence ID" value="NBC38578.1"/>
    <property type="molecule type" value="Genomic_DNA"/>
</dbReference>
<evidence type="ECO:0000256" key="1">
    <source>
        <dbReference type="SAM" id="MobiDB-lite"/>
    </source>
</evidence>
<name>A0A7X5BR20_9BACT</name>
<accession>A0A7X5BR20</accession>
<proteinExistence type="predicted"/>
<reference evidence="2 3" key="1">
    <citation type="submission" date="2020-01" db="EMBL/GenBank/DDBJ databases">
        <title>The draft genome sequence of Corallococcus exiguus DSM 14696.</title>
        <authorList>
            <person name="Zhang X."/>
            <person name="Zhu H."/>
        </authorList>
    </citation>
    <scope>NUCLEOTIDE SEQUENCE [LARGE SCALE GENOMIC DNA]</scope>
    <source>
        <strain evidence="2 3">DSM 14696</strain>
    </source>
</reference>
<protein>
    <submittedName>
        <fullName evidence="2">Uncharacterized protein</fullName>
    </submittedName>
</protein>
<sequence>MGWAVAVAVLLSASPTFVTRGDVTPEADLRREAQAAWTSLETQYAAQAGGLPTRAPATVTIQKGTSLTPGRNAQGRPGVVELRQNTPGVLDAKTRTALRHELAHQLLWWACPASSEDRLFHEAFALTVSGELPAWRDGPYQSLSRAAKEVASAPAVDTSRARRGLARILGEHTGFPAALTRRLRQCHDGARWAAPLTVEELADVAVLAPEAATVVVSRHSGEVLFSEGDVRRAVPYGSTLKPFLYAAGTVVARGGASPRDASGSGARSMTVVAPEGRGTALLGSGRVESGAPAKTAAATPEGAGHAAPEANAPPLLAPRQGVQEWACGAGLPAKVDARLALLRSCNGWFLDWEATGLAPKAFGVWGPVLSSVGLTGLPSDMTEAIGLRSAHGLSPWGMAQAYRLLAEARPDVLTLLTGNVDEGTLSGLSTSKALKGVATKTGTVRDAASRPQFGWIAAVDADLVAVIVRPGKMPRHFVDELPALLTRVRRQAGLEAARVQVLGLLPSATVEARCSGAGFSLDDGTPRAAPPDFSRLDALTAKGPAVCLGSPWRIRFPDGPDGGRDYAGVFTWSAPPPYRPPPGVPTTPSALKARRGSDFVFRTTRVQYTAGVVAAEDVTLKGEARVALARVAAHNERHADTRHPGRALCDTTHCQAFRGTVRIRPEETRALQLPALKWGAWLTFSQGGDTPWREARPRTEVEALLGTNLVSLRFESGRVRYLRTEGTPAAPYEDARSLPCDTLRAGLKLPSCPQRASFDGPQVLFEGQGRGHGEGLDVEAAKASPGLSSDALLERAFGAWGTRSPTP</sequence>
<dbReference type="InterPro" id="IPR012338">
    <property type="entry name" value="Beta-lactam/transpept-like"/>
</dbReference>
<dbReference type="Proteomes" id="UP000537825">
    <property type="component" value="Unassembled WGS sequence"/>
</dbReference>
<evidence type="ECO:0000313" key="3">
    <source>
        <dbReference type="Proteomes" id="UP000537825"/>
    </source>
</evidence>